<feature type="domain" description="S-layer protein C-terminal" evidence="1">
    <location>
        <begin position="38"/>
        <end position="85"/>
    </location>
</feature>
<evidence type="ECO:0000259" key="1">
    <source>
        <dbReference type="Pfam" id="PF03217"/>
    </source>
</evidence>
<name>A0ABW4BR16_9LACO</name>
<gene>
    <name evidence="2" type="ORF">ACFQ42_02635</name>
</gene>
<dbReference type="Pfam" id="PF03217">
    <property type="entry name" value="SlpA"/>
    <property type="match status" value="1"/>
</dbReference>
<keyword evidence="3" id="KW-1185">Reference proteome</keyword>
<evidence type="ECO:0000313" key="2">
    <source>
        <dbReference type="EMBL" id="MFD1417658.1"/>
    </source>
</evidence>
<dbReference type="Proteomes" id="UP001597251">
    <property type="component" value="Unassembled WGS sequence"/>
</dbReference>
<sequence>MVLDGVTYYRVSTNAWVKASDVYIYVYNKSKVRVNPDKNTRVIKPTGKLTDRALESSTDWKTDRYATINNEMYYRVSTEGFVKASEVHEYK</sequence>
<accession>A0ABW4BR16</accession>
<organism evidence="2 3">
    <name type="scientific">Companilactobacillus keshanensis</name>
    <dbReference type="NCBI Taxonomy" id="2486003"/>
    <lineage>
        <taxon>Bacteria</taxon>
        <taxon>Bacillati</taxon>
        <taxon>Bacillota</taxon>
        <taxon>Bacilli</taxon>
        <taxon>Lactobacillales</taxon>
        <taxon>Lactobacillaceae</taxon>
        <taxon>Companilactobacillus</taxon>
    </lineage>
</organism>
<reference evidence="3" key="1">
    <citation type="journal article" date="2019" name="Int. J. Syst. Evol. Microbiol.">
        <title>The Global Catalogue of Microorganisms (GCM) 10K type strain sequencing project: providing services to taxonomists for standard genome sequencing and annotation.</title>
        <authorList>
            <consortium name="The Broad Institute Genomics Platform"/>
            <consortium name="The Broad Institute Genome Sequencing Center for Infectious Disease"/>
            <person name="Wu L."/>
            <person name="Ma J."/>
        </authorList>
    </citation>
    <scope>NUCLEOTIDE SEQUENCE [LARGE SCALE GENOMIC DNA]</scope>
    <source>
        <strain evidence="3">CCM 8936</strain>
    </source>
</reference>
<comment type="caution">
    <text evidence="2">The sequence shown here is derived from an EMBL/GenBank/DDBJ whole genome shotgun (WGS) entry which is preliminary data.</text>
</comment>
<dbReference type="RefSeq" id="WP_125674517.1">
    <property type="nucleotide sequence ID" value="NZ_JBHTOI010000005.1"/>
</dbReference>
<dbReference type="InterPro" id="IPR024968">
    <property type="entry name" value="SlpA_C_lactobacillus"/>
</dbReference>
<dbReference type="EMBL" id="JBHTOI010000005">
    <property type="protein sequence ID" value="MFD1417658.1"/>
    <property type="molecule type" value="Genomic_DNA"/>
</dbReference>
<proteinExistence type="predicted"/>
<evidence type="ECO:0000313" key="3">
    <source>
        <dbReference type="Proteomes" id="UP001597251"/>
    </source>
</evidence>
<protein>
    <submittedName>
        <fullName evidence="2">SLAP domain-containing protein</fullName>
    </submittedName>
</protein>